<name>A0A4V2UYK8_9HYPH</name>
<dbReference type="InterPro" id="IPR005119">
    <property type="entry name" value="LysR_subst-bd"/>
</dbReference>
<sequence>MNWDHARIFLAVARAGQILAAAQRLGLDHATVTRRLTALEADFAAKVFERRPTGCTLTAVGEALLPIAERVESEMLRAQALLGGADLRLEGTVRIGAPDAFGTYFLAPRLGRLAERHPDLLLQLVPLPRTFSLSKREADLAIVLERPQHGRLVGRKLSDYSLSVYAARAYLARTGPIAGRADLKDRTLVTYVQDLAYSSGLDYMDALAEAAGRRFECASAVGQLEAVKAGAGIGILHDYAAATHPDLVRILPDVRFRRTYWLAVHADMRDLRRIAETDRFIAEEVRACRAQFLVADPAPGARSGRVARR</sequence>
<dbReference type="InterPro" id="IPR000847">
    <property type="entry name" value="LysR_HTH_N"/>
</dbReference>
<gene>
    <name evidence="6" type="ORF">EDC64_10136</name>
</gene>
<comment type="caution">
    <text evidence="6">The sequence shown here is derived from an EMBL/GenBank/DDBJ whole genome shotgun (WGS) entry which is preliminary data.</text>
</comment>
<dbReference type="OrthoDB" id="9787460at2"/>
<organism evidence="6 7">
    <name type="scientific">Aquabacter spiritensis</name>
    <dbReference type="NCBI Taxonomy" id="933073"/>
    <lineage>
        <taxon>Bacteria</taxon>
        <taxon>Pseudomonadati</taxon>
        <taxon>Pseudomonadota</taxon>
        <taxon>Alphaproteobacteria</taxon>
        <taxon>Hyphomicrobiales</taxon>
        <taxon>Xanthobacteraceae</taxon>
        <taxon>Aquabacter</taxon>
    </lineage>
</organism>
<protein>
    <submittedName>
        <fullName evidence="6">LysR family transcriptional regulator</fullName>
    </submittedName>
</protein>
<dbReference type="Gene3D" id="3.40.190.290">
    <property type="match status" value="1"/>
</dbReference>
<dbReference type="InterPro" id="IPR036390">
    <property type="entry name" value="WH_DNA-bd_sf"/>
</dbReference>
<dbReference type="Gene3D" id="1.10.10.10">
    <property type="entry name" value="Winged helix-like DNA-binding domain superfamily/Winged helix DNA-binding domain"/>
    <property type="match status" value="1"/>
</dbReference>
<dbReference type="Proteomes" id="UP000294664">
    <property type="component" value="Unassembled WGS sequence"/>
</dbReference>
<evidence type="ECO:0000256" key="3">
    <source>
        <dbReference type="ARBA" id="ARBA00023125"/>
    </source>
</evidence>
<evidence type="ECO:0000256" key="1">
    <source>
        <dbReference type="ARBA" id="ARBA00009437"/>
    </source>
</evidence>
<dbReference type="PANTHER" id="PTHR30579">
    <property type="entry name" value="TRANSCRIPTIONAL REGULATOR"/>
    <property type="match status" value="1"/>
</dbReference>
<evidence type="ECO:0000259" key="5">
    <source>
        <dbReference type="PROSITE" id="PS50931"/>
    </source>
</evidence>
<keyword evidence="4" id="KW-0804">Transcription</keyword>
<dbReference type="GO" id="GO:0003700">
    <property type="term" value="F:DNA-binding transcription factor activity"/>
    <property type="evidence" value="ECO:0007669"/>
    <property type="project" value="InterPro"/>
</dbReference>
<keyword evidence="3" id="KW-0238">DNA-binding</keyword>
<evidence type="ECO:0000313" key="7">
    <source>
        <dbReference type="Proteomes" id="UP000294664"/>
    </source>
</evidence>
<proteinExistence type="inferred from homology"/>
<accession>A0A4V2UYK8</accession>
<dbReference type="InterPro" id="IPR050176">
    <property type="entry name" value="LTTR"/>
</dbReference>
<dbReference type="EMBL" id="SMAI01000001">
    <property type="protein sequence ID" value="TCT07518.1"/>
    <property type="molecule type" value="Genomic_DNA"/>
</dbReference>
<dbReference type="Pfam" id="PF00126">
    <property type="entry name" value="HTH_1"/>
    <property type="match status" value="1"/>
</dbReference>
<dbReference type="AlphaFoldDB" id="A0A4V2UYK8"/>
<evidence type="ECO:0000256" key="4">
    <source>
        <dbReference type="ARBA" id="ARBA00023163"/>
    </source>
</evidence>
<dbReference type="RefSeq" id="WP_132028289.1">
    <property type="nucleotide sequence ID" value="NZ_SMAI01000001.1"/>
</dbReference>
<dbReference type="PANTHER" id="PTHR30579:SF3">
    <property type="entry name" value="TRANSCRIPTIONAL REGULATORY PROTEIN"/>
    <property type="match status" value="1"/>
</dbReference>
<keyword evidence="2" id="KW-0805">Transcription regulation</keyword>
<dbReference type="SUPFAM" id="SSF53850">
    <property type="entry name" value="Periplasmic binding protein-like II"/>
    <property type="match status" value="1"/>
</dbReference>
<evidence type="ECO:0000256" key="2">
    <source>
        <dbReference type="ARBA" id="ARBA00023015"/>
    </source>
</evidence>
<dbReference type="InterPro" id="IPR036388">
    <property type="entry name" value="WH-like_DNA-bd_sf"/>
</dbReference>
<dbReference type="Pfam" id="PF03466">
    <property type="entry name" value="LysR_substrate"/>
    <property type="match status" value="1"/>
</dbReference>
<evidence type="ECO:0000313" key="6">
    <source>
        <dbReference type="EMBL" id="TCT07518.1"/>
    </source>
</evidence>
<keyword evidence="7" id="KW-1185">Reference proteome</keyword>
<dbReference type="PROSITE" id="PS50931">
    <property type="entry name" value="HTH_LYSR"/>
    <property type="match status" value="1"/>
</dbReference>
<feature type="domain" description="HTH lysR-type" evidence="5">
    <location>
        <begin position="1"/>
        <end position="58"/>
    </location>
</feature>
<comment type="similarity">
    <text evidence="1">Belongs to the LysR transcriptional regulatory family.</text>
</comment>
<dbReference type="SUPFAM" id="SSF46785">
    <property type="entry name" value="Winged helix' DNA-binding domain"/>
    <property type="match status" value="1"/>
</dbReference>
<reference evidence="6 7" key="1">
    <citation type="submission" date="2019-03" db="EMBL/GenBank/DDBJ databases">
        <title>Genomic Encyclopedia of Type Strains, Phase IV (KMG-IV): sequencing the most valuable type-strain genomes for metagenomic binning, comparative biology and taxonomic classification.</title>
        <authorList>
            <person name="Goeker M."/>
        </authorList>
    </citation>
    <scope>NUCLEOTIDE SEQUENCE [LARGE SCALE GENOMIC DNA]</scope>
    <source>
        <strain evidence="6 7">DSM 9035</strain>
    </source>
</reference>
<dbReference type="GO" id="GO:0003677">
    <property type="term" value="F:DNA binding"/>
    <property type="evidence" value="ECO:0007669"/>
    <property type="project" value="UniProtKB-KW"/>
</dbReference>